<sequence length="85" mass="8801">MKFNKPTCTEAEKSAISIHVQGHTADPAHRIIGLNAPTGGATKPDKALGGIKEAVNSVLGKETSAHNCYGVGTDQCAKADLLESK</sequence>
<protein>
    <submittedName>
        <fullName evidence="1">Uncharacterized protein</fullName>
    </submittedName>
</protein>
<name>A0ABN4PHN2_9GAMM</name>
<organism evidence="1 2">
    <name type="scientific">Moraxella ovis</name>
    <dbReference type="NCBI Taxonomy" id="29433"/>
    <lineage>
        <taxon>Bacteria</taxon>
        <taxon>Pseudomonadati</taxon>
        <taxon>Pseudomonadota</taxon>
        <taxon>Gammaproteobacteria</taxon>
        <taxon>Moraxellales</taxon>
        <taxon>Moraxellaceae</taxon>
        <taxon>Moraxella</taxon>
    </lineage>
</organism>
<reference evidence="1 2" key="1">
    <citation type="submission" date="2015-04" db="EMBL/GenBank/DDBJ databases">
        <authorList>
            <person name="Calcutt M.J."/>
            <person name="Foecking M.F."/>
        </authorList>
    </citation>
    <scope>NUCLEOTIDE SEQUENCE [LARGE SCALE GENOMIC DNA]</scope>
    <source>
        <strain evidence="1 2">199/55</strain>
    </source>
</reference>
<dbReference type="Proteomes" id="UP000076765">
    <property type="component" value="Chromosome"/>
</dbReference>
<proteinExistence type="predicted"/>
<keyword evidence="2" id="KW-1185">Reference proteome</keyword>
<evidence type="ECO:0000313" key="2">
    <source>
        <dbReference type="Proteomes" id="UP000076765"/>
    </source>
</evidence>
<accession>A0ABN4PHN2</accession>
<gene>
    <name evidence="1" type="ORF">MOVS_01480</name>
</gene>
<dbReference type="EMBL" id="CP011158">
    <property type="protein sequence ID" value="ANB90883.1"/>
    <property type="molecule type" value="Genomic_DNA"/>
</dbReference>
<dbReference type="RefSeq" id="WP_063513472.1">
    <property type="nucleotide sequence ID" value="NZ_CP011158.1"/>
</dbReference>
<evidence type="ECO:0000313" key="1">
    <source>
        <dbReference type="EMBL" id="ANB90883.1"/>
    </source>
</evidence>